<reference evidence="9 10" key="1">
    <citation type="submission" date="2023-11" db="EMBL/GenBank/DDBJ databases">
        <title>An acidophilic fungus is an integral part of prey digestion in a carnivorous sundew plant.</title>
        <authorList>
            <person name="Tsai I.J."/>
        </authorList>
    </citation>
    <scope>NUCLEOTIDE SEQUENCE [LARGE SCALE GENOMIC DNA]</scope>
    <source>
        <strain evidence="9">169a</strain>
    </source>
</reference>
<evidence type="ECO:0000259" key="8">
    <source>
        <dbReference type="Pfam" id="PF01494"/>
    </source>
</evidence>
<accession>A0AAQ3MBN0</accession>
<evidence type="ECO:0000256" key="2">
    <source>
        <dbReference type="ARBA" id="ARBA00007992"/>
    </source>
</evidence>
<feature type="compositionally biased region" description="Polar residues" evidence="7">
    <location>
        <begin position="400"/>
        <end position="409"/>
    </location>
</feature>
<name>A0AAQ3MBN0_9PEZI</name>
<dbReference type="Pfam" id="PF01494">
    <property type="entry name" value="FAD_binding_3"/>
    <property type="match status" value="1"/>
</dbReference>
<proteinExistence type="inferred from homology"/>
<comment type="cofactor">
    <cofactor evidence="1">
        <name>FAD</name>
        <dbReference type="ChEBI" id="CHEBI:57692"/>
    </cofactor>
</comment>
<keyword evidence="10" id="KW-1185">Reference proteome</keyword>
<evidence type="ECO:0000313" key="10">
    <source>
        <dbReference type="Proteomes" id="UP001303373"/>
    </source>
</evidence>
<evidence type="ECO:0000256" key="1">
    <source>
        <dbReference type="ARBA" id="ARBA00001974"/>
    </source>
</evidence>
<dbReference type="AlphaFoldDB" id="A0AAQ3MBN0"/>
<dbReference type="InterPro" id="IPR002938">
    <property type="entry name" value="FAD-bd"/>
</dbReference>
<keyword evidence="3" id="KW-0285">Flavoprotein</keyword>
<evidence type="ECO:0000313" key="9">
    <source>
        <dbReference type="EMBL" id="WPH01967.1"/>
    </source>
</evidence>
<evidence type="ECO:0000256" key="4">
    <source>
        <dbReference type="ARBA" id="ARBA00022827"/>
    </source>
</evidence>
<gene>
    <name evidence="9" type="ORF">R9X50_00482100</name>
</gene>
<evidence type="ECO:0000256" key="5">
    <source>
        <dbReference type="ARBA" id="ARBA00023002"/>
    </source>
</evidence>
<evidence type="ECO:0000256" key="3">
    <source>
        <dbReference type="ARBA" id="ARBA00022630"/>
    </source>
</evidence>
<dbReference type="SUPFAM" id="SSF51905">
    <property type="entry name" value="FAD/NAD(P)-binding domain"/>
    <property type="match status" value="1"/>
</dbReference>
<protein>
    <submittedName>
        <fullName evidence="9">FAD-dependent monooxygenase mdpD</fullName>
    </submittedName>
</protein>
<evidence type="ECO:0000256" key="6">
    <source>
        <dbReference type="ARBA" id="ARBA00023033"/>
    </source>
</evidence>
<dbReference type="InterPro" id="IPR050493">
    <property type="entry name" value="FAD-dep_Monooxygenase_BioMet"/>
</dbReference>
<comment type="similarity">
    <text evidence="2">Belongs to the paxM FAD-dependent monooxygenase family.</text>
</comment>
<organism evidence="9 10">
    <name type="scientific">Acrodontium crateriforme</name>
    <dbReference type="NCBI Taxonomy" id="150365"/>
    <lineage>
        <taxon>Eukaryota</taxon>
        <taxon>Fungi</taxon>
        <taxon>Dikarya</taxon>
        <taxon>Ascomycota</taxon>
        <taxon>Pezizomycotina</taxon>
        <taxon>Dothideomycetes</taxon>
        <taxon>Dothideomycetidae</taxon>
        <taxon>Mycosphaerellales</taxon>
        <taxon>Teratosphaeriaceae</taxon>
        <taxon>Acrodontium</taxon>
    </lineage>
</organism>
<keyword evidence="6 9" id="KW-0503">Monooxygenase</keyword>
<dbReference type="PANTHER" id="PTHR13789">
    <property type="entry name" value="MONOOXYGENASE"/>
    <property type="match status" value="1"/>
</dbReference>
<dbReference type="InterPro" id="IPR036188">
    <property type="entry name" value="FAD/NAD-bd_sf"/>
</dbReference>
<dbReference type="GO" id="GO:0004497">
    <property type="term" value="F:monooxygenase activity"/>
    <property type="evidence" value="ECO:0007669"/>
    <property type="project" value="UniProtKB-KW"/>
</dbReference>
<dbReference type="GO" id="GO:0071949">
    <property type="term" value="F:FAD binding"/>
    <property type="evidence" value="ECO:0007669"/>
    <property type="project" value="InterPro"/>
</dbReference>
<feature type="domain" description="FAD-binding" evidence="8">
    <location>
        <begin position="17"/>
        <end position="358"/>
    </location>
</feature>
<feature type="region of interest" description="Disordered" evidence="7">
    <location>
        <begin position="394"/>
        <end position="420"/>
    </location>
</feature>
<keyword evidence="4" id="KW-0274">FAD</keyword>
<keyword evidence="5" id="KW-0560">Oxidoreductase</keyword>
<dbReference type="EMBL" id="CP138586">
    <property type="protein sequence ID" value="WPH01967.1"/>
    <property type="molecule type" value="Genomic_DNA"/>
</dbReference>
<feature type="compositionally biased region" description="Basic and acidic residues" evidence="7">
    <location>
        <begin position="410"/>
        <end position="420"/>
    </location>
</feature>
<dbReference type="PANTHER" id="PTHR13789:SF315">
    <property type="entry name" value="FAD-DEPENDENT MONOOXYGENASE MDPD"/>
    <property type="match status" value="1"/>
</dbReference>
<evidence type="ECO:0000256" key="7">
    <source>
        <dbReference type="SAM" id="MobiDB-lite"/>
    </source>
</evidence>
<dbReference type="Proteomes" id="UP001303373">
    <property type="component" value="Chromosome 7"/>
</dbReference>
<dbReference type="PRINTS" id="PR00420">
    <property type="entry name" value="RNGMNOXGNASE"/>
</dbReference>
<dbReference type="Gene3D" id="3.50.50.60">
    <property type="entry name" value="FAD/NAD(P)-binding domain"/>
    <property type="match status" value="1"/>
</dbReference>
<sequence>MAAPIQDVQRKPTNGISVLVAGAGIGGLMTALECWRQGCDVRILERTKTTITTGDSFSIGHTATSYFRYWPQMQKENREIAYRPMMAYHTPTGERIKGPLPFHSILSKKTSNGGEYIEVFRHSRPKFHAMLLRQLNRIGIQVEYDCPVAEYFEDAETDRADVVLKNGRRIEADLVVAADGGRSSSWSLIAGHPVPARSSGSAIFRAAYDVNLALADPMIAERFPLLEDGSSVVELWVGHGTLSPVFWRNKDEMTWAIMHPDDGSAEESWGKPVLPADVLKWTAQIADWPEVANRVINCTPPANLIDWKLMFRDPQPTWTSPKTSRVVQLGDAAHMFLPSSGNGGTQAIEDAVSLAACIHCAGRKANIPHATRIHNLLRFERVSCLQALGVANQAKMKTKTAPSRPQPQHENGKVNGDDTVDKKGLKLHLGKWIIEHEPEQYAYDNYAAAARHLSQGSEFKNTNTPPGMVYRPWTIDTLLEAQARGEPTVLDGDWE</sequence>